<proteinExistence type="predicted"/>
<comment type="caution">
    <text evidence="1">The sequence shown here is derived from an EMBL/GenBank/DDBJ whole genome shotgun (WGS) entry which is preliminary data.</text>
</comment>
<dbReference type="EMBL" id="CACVBS010000095">
    <property type="protein sequence ID" value="CAA7270716.1"/>
    <property type="molecule type" value="Genomic_DNA"/>
</dbReference>
<gene>
    <name evidence="1" type="ORF">AAE3_LOCUS12987</name>
</gene>
<keyword evidence="2" id="KW-1185">Reference proteome</keyword>
<reference evidence="1 2" key="1">
    <citation type="submission" date="2020-01" db="EMBL/GenBank/DDBJ databases">
        <authorList>
            <person name="Gupta K D."/>
        </authorList>
    </citation>
    <scope>NUCLEOTIDE SEQUENCE [LARGE SCALE GENOMIC DNA]</scope>
</reference>
<dbReference type="Proteomes" id="UP000467700">
    <property type="component" value="Unassembled WGS sequence"/>
</dbReference>
<evidence type="ECO:0000313" key="1">
    <source>
        <dbReference type="EMBL" id="CAA7270716.1"/>
    </source>
</evidence>
<evidence type="ECO:0000313" key="2">
    <source>
        <dbReference type="Proteomes" id="UP000467700"/>
    </source>
</evidence>
<protein>
    <submittedName>
        <fullName evidence="1">Uncharacterized protein</fullName>
    </submittedName>
</protein>
<dbReference type="AlphaFoldDB" id="A0A8S0X139"/>
<organism evidence="1 2">
    <name type="scientific">Cyclocybe aegerita</name>
    <name type="common">Black poplar mushroom</name>
    <name type="synonym">Agrocybe aegerita</name>
    <dbReference type="NCBI Taxonomy" id="1973307"/>
    <lineage>
        <taxon>Eukaryota</taxon>
        <taxon>Fungi</taxon>
        <taxon>Dikarya</taxon>
        <taxon>Basidiomycota</taxon>
        <taxon>Agaricomycotina</taxon>
        <taxon>Agaricomycetes</taxon>
        <taxon>Agaricomycetidae</taxon>
        <taxon>Agaricales</taxon>
        <taxon>Agaricineae</taxon>
        <taxon>Bolbitiaceae</taxon>
        <taxon>Cyclocybe</taxon>
    </lineage>
</organism>
<name>A0A8S0X139_CYCAE</name>
<sequence>MDLSTTDGVVAVAAPALLQSPLHCQQVQRQRSSVSEPHHREERLSLCHPDSATDLKPQASAPIITHLLRARARVLLPRPSEPHLVPPRLSALLGPQSPQSLYSALRLRLSGSIAQAPVSRTPPGNVTLQRHRHRPFRALRFTPETVHSMHTYTASGYPIPPQALHTPQRRRVTQRCNSIVLLYSALRLASPRPGHRHRPLETPRFSAPL</sequence>
<accession>A0A8S0X139</accession>